<dbReference type="EMBL" id="AP011177">
    <property type="protein sequence ID" value="BAJ02821.1"/>
    <property type="molecule type" value="Genomic_DNA"/>
</dbReference>
<dbReference type="AlphaFoldDB" id="D4ZMC2"/>
<accession>D4ZMC2</accession>
<reference evidence="2" key="1">
    <citation type="journal article" date="2010" name="Mol. Biosyst.">
        <title>Complete genome sequence and comparative analysis of Shewanella violacea, a psychrophilic and piezophilic bacterium from deep sea floor sediments.</title>
        <authorList>
            <person name="Aono E."/>
            <person name="Baba T."/>
            <person name="Ara T."/>
            <person name="Nishi T."/>
            <person name="Nakamichi T."/>
            <person name="Inamoto E."/>
            <person name="Toyonaga H."/>
            <person name="Hasegawa M."/>
            <person name="Takai Y."/>
            <person name="Okumura Y."/>
            <person name="Baba M."/>
            <person name="Tomita M."/>
            <person name="Kato C."/>
            <person name="Oshima T."/>
            <person name="Nakasone K."/>
            <person name="Mori H."/>
        </authorList>
    </citation>
    <scope>NUCLEOTIDE SEQUENCE [LARGE SCALE GENOMIC DNA]</scope>
    <source>
        <strain evidence="2">JCM 10179 / CIP 106290 / LMG 19151 / DSS12</strain>
    </source>
</reference>
<organism evidence="1 2">
    <name type="scientific">Shewanella violacea (strain JCM 10179 / CIP 106290 / LMG 19151 / DSS12)</name>
    <dbReference type="NCBI Taxonomy" id="637905"/>
    <lineage>
        <taxon>Bacteria</taxon>
        <taxon>Pseudomonadati</taxon>
        <taxon>Pseudomonadota</taxon>
        <taxon>Gammaproteobacteria</taxon>
        <taxon>Alteromonadales</taxon>
        <taxon>Shewanellaceae</taxon>
        <taxon>Shewanella</taxon>
    </lineage>
</organism>
<gene>
    <name evidence="1" type="ordered locus">SVI_2850</name>
</gene>
<dbReference type="HOGENOM" id="CLU_2865367_0_0_6"/>
<dbReference type="Proteomes" id="UP000002350">
    <property type="component" value="Chromosome"/>
</dbReference>
<name>D4ZMC2_SHEVD</name>
<sequence>MLVARDRNKQVFDECQEQAGTDTLLDLLKNRIKEDSVSCSDGFLLYSKRLMHTIIDCTCGWRLR</sequence>
<evidence type="ECO:0000313" key="2">
    <source>
        <dbReference type="Proteomes" id="UP000002350"/>
    </source>
</evidence>
<evidence type="ECO:0000313" key="1">
    <source>
        <dbReference type="EMBL" id="BAJ02821.1"/>
    </source>
</evidence>
<dbReference type="KEGG" id="svo:SVI_2850"/>
<protein>
    <submittedName>
        <fullName evidence="1">Uncharacterized protein</fullName>
    </submittedName>
</protein>
<proteinExistence type="predicted"/>
<keyword evidence="2" id="KW-1185">Reference proteome</keyword>